<proteinExistence type="predicted"/>
<feature type="region of interest" description="Disordered" evidence="1">
    <location>
        <begin position="1"/>
        <end position="36"/>
    </location>
</feature>
<sequence>MGFGPTQPVQASVDHDAVQPTADGGIVPERAGAAVR</sequence>
<protein>
    <submittedName>
        <fullName evidence="2">Uncharacterized protein</fullName>
    </submittedName>
</protein>
<evidence type="ECO:0000313" key="2">
    <source>
        <dbReference type="EMBL" id="COX24148.1"/>
    </source>
</evidence>
<organism evidence="2 3">
    <name type="scientific">Mycobacterium tuberculosis</name>
    <dbReference type="NCBI Taxonomy" id="1773"/>
    <lineage>
        <taxon>Bacteria</taxon>
        <taxon>Bacillati</taxon>
        <taxon>Actinomycetota</taxon>
        <taxon>Actinomycetes</taxon>
        <taxon>Mycobacteriales</taxon>
        <taxon>Mycobacteriaceae</taxon>
        <taxon>Mycobacterium</taxon>
        <taxon>Mycobacterium tuberculosis complex</taxon>
    </lineage>
</organism>
<gene>
    <name evidence="2" type="ORF">ERS007703_04958</name>
</gene>
<accession>A0A0U0T4G2</accession>
<dbReference type="Proteomes" id="UP000038802">
    <property type="component" value="Unassembled WGS sequence"/>
</dbReference>
<dbReference type="EMBL" id="CSAE01001043">
    <property type="protein sequence ID" value="COX24148.1"/>
    <property type="molecule type" value="Genomic_DNA"/>
</dbReference>
<reference evidence="3" key="1">
    <citation type="submission" date="2015-03" db="EMBL/GenBank/DDBJ databases">
        <authorList>
            <consortium name="Pathogen Informatics"/>
        </authorList>
    </citation>
    <scope>NUCLEOTIDE SEQUENCE [LARGE SCALE GENOMIC DNA]</scope>
    <source>
        <strain evidence="3">K00500041</strain>
    </source>
</reference>
<evidence type="ECO:0000313" key="3">
    <source>
        <dbReference type="Proteomes" id="UP000038802"/>
    </source>
</evidence>
<name>A0A0U0T4G2_MYCTX</name>
<evidence type="ECO:0000256" key="1">
    <source>
        <dbReference type="SAM" id="MobiDB-lite"/>
    </source>
</evidence>
<dbReference type="AlphaFoldDB" id="A0A0U0T4G2"/>